<keyword evidence="7" id="KW-1185">Reference proteome</keyword>
<evidence type="ECO:0000259" key="5">
    <source>
        <dbReference type="SMART" id="SM00737"/>
    </source>
</evidence>
<evidence type="ECO:0000256" key="2">
    <source>
        <dbReference type="ARBA" id="ARBA00006370"/>
    </source>
</evidence>
<accession>A0A210QP01</accession>
<dbReference type="InterPro" id="IPR003172">
    <property type="entry name" value="ML_dom"/>
</dbReference>
<dbReference type="InterPro" id="IPR039670">
    <property type="entry name" value="NPC2-like"/>
</dbReference>
<evidence type="ECO:0000313" key="6">
    <source>
        <dbReference type="EMBL" id="OWF50428.1"/>
    </source>
</evidence>
<sequence length="152" mass="16153">MALLQTLIICAYVSLAVGGPWKQCIDVKMAATISHVAVAGCAPGASICDLKRGTNASVTVTFTSTTEETKATAEVKGLIAGVPVPFPLNNADACKYKPSGIAPCPLKPTKQYVYTHQVEVKSLYPKIMVEVLWNLMGSSGSIFCFMLNARIV</sequence>
<gene>
    <name evidence="6" type="ORF">KP79_PYT09419</name>
</gene>
<comment type="caution">
    <text evidence="6">The sequence shown here is derived from an EMBL/GenBank/DDBJ whole genome shotgun (WGS) entry which is preliminary data.</text>
</comment>
<dbReference type="Gene3D" id="2.60.40.770">
    <property type="match status" value="1"/>
</dbReference>
<keyword evidence="4" id="KW-0732">Signal</keyword>
<dbReference type="EMBL" id="NEDP02002617">
    <property type="protein sequence ID" value="OWF50428.1"/>
    <property type="molecule type" value="Genomic_DNA"/>
</dbReference>
<dbReference type="Proteomes" id="UP000242188">
    <property type="component" value="Unassembled WGS sequence"/>
</dbReference>
<feature type="chain" id="PRO_5012510202" evidence="4">
    <location>
        <begin position="19"/>
        <end position="152"/>
    </location>
</feature>
<dbReference type="InterPro" id="IPR014756">
    <property type="entry name" value="Ig_E-set"/>
</dbReference>
<dbReference type="STRING" id="6573.A0A210QP01"/>
<comment type="similarity">
    <text evidence="2">Belongs to the NPC2 family.</text>
</comment>
<dbReference type="Pfam" id="PF02221">
    <property type="entry name" value="E1_DerP2_DerF2"/>
    <property type="match status" value="1"/>
</dbReference>
<dbReference type="AlphaFoldDB" id="A0A210QP01"/>
<protein>
    <submittedName>
        <fullName evidence="6">Epididymal secretory protein E1</fullName>
    </submittedName>
</protein>
<dbReference type="GO" id="GO:0032934">
    <property type="term" value="F:sterol binding"/>
    <property type="evidence" value="ECO:0007669"/>
    <property type="project" value="InterPro"/>
</dbReference>
<evidence type="ECO:0000313" key="7">
    <source>
        <dbReference type="Proteomes" id="UP000242188"/>
    </source>
</evidence>
<evidence type="ECO:0000256" key="1">
    <source>
        <dbReference type="ARBA" id="ARBA00004613"/>
    </source>
</evidence>
<dbReference type="GO" id="GO:0015918">
    <property type="term" value="P:sterol transport"/>
    <property type="evidence" value="ECO:0007669"/>
    <property type="project" value="InterPro"/>
</dbReference>
<proteinExistence type="inferred from homology"/>
<dbReference type="PANTHER" id="PTHR11306">
    <property type="entry name" value="NIEMANN PICK TYPE C2 PROTEIN NPC2-RELATED"/>
    <property type="match status" value="1"/>
</dbReference>
<evidence type="ECO:0000256" key="4">
    <source>
        <dbReference type="SAM" id="SignalP"/>
    </source>
</evidence>
<dbReference type="SMART" id="SM00737">
    <property type="entry name" value="ML"/>
    <property type="match status" value="1"/>
</dbReference>
<dbReference type="OrthoDB" id="4937502at2759"/>
<dbReference type="FunFam" id="2.60.40.770:FF:000001">
    <property type="entry name" value="NPC intracellular cholesterol transporter 2"/>
    <property type="match status" value="1"/>
</dbReference>
<name>A0A210QP01_MIZYE</name>
<dbReference type="SUPFAM" id="SSF81296">
    <property type="entry name" value="E set domains"/>
    <property type="match status" value="1"/>
</dbReference>
<organism evidence="6 7">
    <name type="scientific">Mizuhopecten yessoensis</name>
    <name type="common">Japanese scallop</name>
    <name type="synonym">Patinopecten yessoensis</name>
    <dbReference type="NCBI Taxonomy" id="6573"/>
    <lineage>
        <taxon>Eukaryota</taxon>
        <taxon>Metazoa</taxon>
        <taxon>Spiralia</taxon>
        <taxon>Lophotrochozoa</taxon>
        <taxon>Mollusca</taxon>
        <taxon>Bivalvia</taxon>
        <taxon>Autobranchia</taxon>
        <taxon>Pteriomorphia</taxon>
        <taxon>Pectinida</taxon>
        <taxon>Pectinoidea</taxon>
        <taxon>Pectinidae</taxon>
        <taxon>Mizuhopecten</taxon>
    </lineage>
</organism>
<dbReference type="GO" id="GO:0005576">
    <property type="term" value="C:extracellular region"/>
    <property type="evidence" value="ECO:0007669"/>
    <property type="project" value="UniProtKB-SubCell"/>
</dbReference>
<feature type="domain" description="MD-2-related lipid-recognition" evidence="5">
    <location>
        <begin position="21"/>
        <end position="149"/>
    </location>
</feature>
<evidence type="ECO:0000256" key="3">
    <source>
        <dbReference type="ARBA" id="ARBA00022525"/>
    </source>
</evidence>
<dbReference type="PANTHER" id="PTHR11306:SF68">
    <property type="entry name" value="NPC INTRACELLULAR CHOLESTEROL TRANSPORTER 2"/>
    <property type="match status" value="1"/>
</dbReference>
<reference evidence="6 7" key="1">
    <citation type="journal article" date="2017" name="Nat. Ecol. Evol.">
        <title>Scallop genome provides insights into evolution of bilaterian karyotype and development.</title>
        <authorList>
            <person name="Wang S."/>
            <person name="Zhang J."/>
            <person name="Jiao W."/>
            <person name="Li J."/>
            <person name="Xun X."/>
            <person name="Sun Y."/>
            <person name="Guo X."/>
            <person name="Huan P."/>
            <person name="Dong B."/>
            <person name="Zhang L."/>
            <person name="Hu X."/>
            <person name="Sun X."/>
            <person name="Wang J."/>
            <person name="Zhao C."/>
            <person name="Wang Y."/>
            <person name="Wang D."/>
            <person name="Huang X."/>
            <person name="Wang R."/>
            <person name="Lv J."/>
            <person name="Li Y."/>
            <person name="Zhang Z."/>
            <person name="Liu B."/>
            <person name="Lu W."/>
            <person name="Hui Y."/>
            <person name="Liang J."/>
            <person name="Zhou Z."/>
            <person name="Hou R."/>
            <person name="Li X."/>
            <person name="Liu Y."/>
            <person name="Li H."/>
            <person name="Ning X."/>
            <person name="Lin Y."/>
            <person name="Zhao L."/>
            <person name="Xing Q."/>
            <person name="Dou J."/>
            <person name="Li Y."/>
            <person name="Mao J."/>
            <person name="Guo H."/>
            <person name="Dou H."/>
            <person name="Li T."/>
            <person name="Mu C."/>
            <person name="Jiang W."/>
            <person name="Fu Q."/>
            <person name="Fu X."/>
            <person name="Miao Y."/>
            <person name="Liu J."/>
            <person name="Yu Q."/>
            <person name="Li R."/>
            <person name="Liao H."/>
            <person name="Li X."/>
            <person name="Kong Y."/>
            <person name="Jiang Z."/>
            <person name="Chourrout D."/>
            <person name="Li R."/>
            <person name="Bao Z."/>
        </authorList>
    </citation>
    <scope>NUCLEOTIDE SEQUENCE [LARGE SCALE GENOMIC DNA]</scope>
    <source>
        <strain evidence="6 7">PY_sf001</strain>
    </source>
</reference>
<comment type="subcellular location">
    <subcellularLocation>
        <location evidence="1">Secreted</location>
    </subcellularLocation>
</comment>
<keyword evidence="3" id="KW-0964">Secreted</keyword>
<feature type="signal peptide" evidence="4">
    <location>
        <begin position="1"/>
        <end position="18"/>
    </location>
</feature>